<accession>A0A5J9VYK7</accession>
<keyword evidence="3" id="KW-1185">Reference proteome</keyword>
<evidence type="ECO:0000313" key="2">
    <source>
        <dbReference type="EMBL" id="TVU40686.1"/>
    </source>
</evidence>
<name>A0A5J9VYK7_9POAL</name>
<dbReference type="PANTHER" id="PTHR33377">
    <property type="entry name" value="OS10G0134700 PROTEIN-RELATED"/>
    <property type="match status" value="1"/>
</dbReference>
<feature type="region of interest" description="Disordered" evidence="1">
    <location>
        <begin position="30"/>
        <end position="66"/>
    </location>
</feature>
<gene>
    <name evidence="2" type="ORF">EJB05_14156</name>
</gene>
<sequence length="596" mass="67923">MDDHLGDIAVSFDRNRNFFSIELHHLSSPSFRHHSPPSAADPTSSPPPSQGNEQVEAEEDIQQDTTSQDCEAEMLSFLKAYSRGMCKSPKDGLPSGSPMCRHSDACCYNDNPDGLGLLLMLIFYFAMEVFFKAIMGEIVSLVDKYSEMTTPTMKDKKLHNLERLLLRVSIIIDEAEGRTITNQAIVHQLNLLRKEMYHGYFIMDSMRSNGIDVKGPDVSRSFALSKLHPSKRIFFTSADTHTDEHLQQVVDNLNNIIEDTNGLVMFLKNYPTIYKQPYSMHLFIGKCMFGRQMEMERIMDFLVQKEHPVRESVGVLPIVGPIWVGKSTIVAHVCNDPRVRNYFSHVMMFTEDDINNDNLCTMKDLGVTKGDNKRILVVIELSGDVDEVAWNTLYSSYGIYLGRGSRIIITSRSNQVKKFGTTQALVLNFLPPEAYWYFFKVLTFGSAYSSDHPELESIAMEIARGLMGSFISAYITSGILQSNFNSQYWWMYLASFNKHIQRNFSKFGVHPYDPIHKGKPITYQISDDVFAILDKHRECPDEKNVPVITAKDLSCSSSVYYEGEFDFLLLKSHIPPYKLYILSCAIEKSKRRLETS</sequence>
<comment type="caution">
    <text evidence="2">The sequence shown here is derived from an EMBL/GenBank/DDBJ whole genome shotgun (WGS) entry which is preliminary data.</text>
</comment>
<dbReference type="EMBL" id="RWGY01000007">
    <property type="protein sequence ID" value="TVU40686.1"/>
    <property type="molecule type" value="Genomic_DNA"/>
</dbReference>
<reference evidence="2 3" key="1">
    <citation type="journal article" date="2019" name="Sci. Rep.">
        <title>A high-quality genome of Eragrostis curvula grass provides insights into Poaceae evolution and supports new strategies to enhance forage quality.</title>
        <authorList>
            <person name="Carballo J."/>
            <person name="Santos B.A.C.M."/>
            <person name="Zappacosta D."/>
            <person name="Garbus I."/>
            <person name="Selva J.P."/>
            <person name="Gallo C.A."/>
            <person name="Diaz A."/>
            <person name="Albertini E."/>
            <person name="Caccamo M."/>
            <person name="Echenique V."/>
        </authorList>
    </citation>
    <scope>NUCLEOTIDE SEQUENCE [LARGE SCALE GENOMIC DNA]</scope>
    <source>
        <strain evidence="3">cv. Victoria</strain>
        <tissue evidence="2">Leaf</tissue>
    </source>
</reference>
<dbReference type="InterPro" id="IPR027417">
    <property type="entry name" value="P-loop_NTPase"/>
</dbReference>
<dbReference type="OrthoDB" id="720451at2759"/>
<protein>
    <submittedName>
        <fullName evidence="2">Uncharacterized protein</fullName>
    </submittedName>
</protein>
<dbReference type="GO" id="GO:0043531">
    <property type="term" value="F:ADP binding"/>
    <property type="evidence" value="ECO:0007669"/>
    <property type="project" value="InterPro"/>
</dbReference>
<dbReference type="PANTHER" id="PTHR33377:SF50">
    <property type="entry name" value="NB-ARC DOMAIN-CONTAINING PROTEIN"/>
    <property type="match status" value="1"/>
</dbReference>
<dbReference type="SUPFAM" id="SSF52540">
    <property type="entry name" value="P-loop containing nucleoside triphosphate hydrolases"/>
    <property type="match status" value="1"/>
</dbReference>
<organism evidence="2 3">
    <name type="scientific">Eragrostis curvula</name>
    <name type="common">weeping love grass</name>
    <dbReference type="NCBI Taxonomy" id="38414"/>
    <lineage>
        <taxon>Eukaryota</taxon>
        <taxon>Viridiplantae</taxon>
        <taxon>Streptophyta</taxon>
        <taxon>Embryophyta</taxon>
        <taxon>Tracheophyta</taxon>
        <taxon>Spermatophyta</taxon>
        <taxon>Magnoliopsida</taxon>
        <taxon>Liliopsida</taxon>
        <taxon>Poales</taxon>
        <taxon>Poaceae</taxon>
        <taxon>PACMAD clade</taxon>
        <taxon>Chloridoideae</taxon>
        <taxon>Eragrostideae</taxon>
        <taxon>Eragrostidinae</taxon>
        <taxon>Eragrostis</taxon>
    </lineage>
</organism>
<evidence type="ECO:0000313" key="3">
    <source>
        <dbReference type="Proteomes" id="UP000324897"/>
    </source>
</evidence>
<dbReference type="Gramene" id="TVU40686">
    <property type="protein sequence ID" value="TVU40686"/>
    <property type="gene ID" value="EJB05_14156"/>
</dbReference>
<dbReference type="Gene3D" id="3.40.50.300">
    <property type="entry name" value="P-loop containing nucleotide triphosphate hydrolases"/>
    <property type="match status" value="1"/>
</dbReference>
<feature type="non-terminal residue" evidence="2">
    <location>
        <position position="1"/>
    </location>
</feature>
<dbReference type="AlphaFoldDB" id="A0A5J9VYK7"/>
<evidence type="ECO:0000256" key="1">
    <source>
        <dbReference type="SAM" id="MobiDB-lite"/>
    </source>
</evidence>
<dbReference type="Proteomes" id="UP000324897">
    <property type="component" value="Chromosome 4"/>
</dbReference>
<proteinExistence type="predicted"/>
<feature type="compositionally biased region" description="Low complexity" evidence="1">
    <location>
        <begin position="30"/>
        <end position="43"/>
    </location>
</feature>